<feature type="region of interest" description="Disordered" evidence="2">
    <location>
        <begin position="1"/>
        <end position="143"/>
    </location>
</feature>
<feature type="region of interest" description="Disordered" evidence="2">
    <location>
        <begin position="444"/>
        <end position="643"/>
    </location>
</feature>
<feature type="coiled-coil region" evidence="1">
    <location>
        <begin position="181"/>
        <end position="208"/>
    </location>
</feature>
<evidence type="ECO:0008006" key="5">
    <source>
        <dbReference type="Google" id="ProtNLM"/>
    </source>
</evidence>
<feature type="compositionally biased region" description="Polar residues" evidence="2">
    <location>
        <begin position="113"/>
        <end position="134"/>
    </location>
</feature>
<reference evidence="3" key="1">
    <citation type="submission" date="2023-03" db="EMBL/GenBank/DDBJ databases">
        <title>Mating type loci evolution in Malassezia.</title>
        <authorList>
            <person name="Coelho M.A."/>
        </authorList>
    </citation>
    <scope>NUCLEOTIDE SEQUENCE</scope>
    <source>
        <strain evidence="3">CBS 9431</strain>
    </source>
</reference>
<feature type="compositionally biased region" description="Basic and acidic residues" evidence="2">
    <location>
        <begin position="502"/>
        <end position="511"/>
    </location>
</feature>
<feature type="compositionally biased region" description="Polar residues" evidence="2">
    <location>
        <begin position="236"/>
        <end position="249"/>
    </location>
</feature>
<feature type="compositionally biased region" description="Basic and acidic residues" evidence="2">
    <location>
        <begin position="1"/>
        <end position="24"/>
    </location>
</feature>
<sequence length="643" mass="67715">MARAEGRPPDATDAHATDAAHEEDATATQLMTEAPHPIDPKEAPLSAQPAPGGASSEAETMSGPITPRTRKASLLNADIPKSTPTRTLHTSKSMSNIATPSRTPLRRKPRMSYITSPTHAENEPSPQRQRNVSAPLSPAASAHVPNGAEVEALLTSCANYARGQTPKRPGSSLHTDMLQAIAAKERLCLELREQLNAEEQHLNSLRNAWQRLAVRGGVQIVPSPPPASRAHGLARQRSTLFSPSNAQARRTSDAPPLPSQPPAPRTLPSQAPAPRTLPSQAPAPRVSVGQSPAPSPRPTQPSGPPLPSQVMSAAKQGPTDSPSWRGLTRLPHQLSSFMDQIAPPVQDEGPVRNPTHDIASWLSAREKESQGQPSARVAADALGQPTVNTSPSKKRMSGLMDWAREAPLVPPKDEGDVGLSDKLVTGWNVLSKRLIEKTSNLADPTTWNAADGLLGPPSSRDSQGRDLWDAPDSASSEEPARRSMHGASPLSARSSVLGLRSMMRDARHDEDTSPIPPPKPPQVPPKGLPAQRALSTSEVPSRPPAQPLRPDLESSELDGSGDAGDSSYLIGMDDADDSDRVSIIDHAPEDVSVPVTSAAQDTEPAPGAATERAATKPAAADPIASSPDAPASESADARAPATD</sequence>
<dbReference type="RefSeq" id="XP_060120853.1">
    <property type="nucleotide sequence ID" value="XM_060264870.1"/>
</dbReference>
<feature type="compositionally biased region" description="Pro residues" evidence="2">
    <location>
        <begin position="293"/>
        <end position="307"/>
    </location>
</feature>
<feature type="region of interest" description="Disordered" evidence="2">
    <location>
        <begin position="220"/>
        <end position="327"/>
    </location>
</feature>
<proteinExistence type="predicted"/>
<feature type="compositionally biased region" description="Low complexity" evidence="2">
    <location>
        <begin position="608"/>
        <end position="643"/>
    </location>
</feature>
<keyword evidence="1" id="KW-0175">Coiled coil</keyword>
<name>A0AAF0EVY9_9BASI</name>
<dbReference type="Proteomes" id="UP001217754">
    <property type="component" value="Chromosome 1"/>
</dbReference>
<organism evidence="3 4">
    <name type="scientific">Malassezia japonica</name>
    <dbReference type="NCBI Taxonomy" id="223818"/>
    <lineage>
        <taxon>Eukaryota</taxon>
        <taxon>Fungi</taxon>
        <taxon>Dikarya</taxon>
        <taxon>Basidiomycota</taxon>
        <taxon>Ustilaginomycotina</taxon>
        <taxon>Malasseziomycetes</taxon>
        <taxon>Malasseziales</taxon>
        <taxon>Malasseziaceae</taxon>
        <taxon>Malassezia</taxon>
    </lineage>
</organism>
<feature type="compositionally biased region" description="Basic and acidic residues" evidence="2">
    <location>
        <begin position="578"/>
        <end position="589"/>
    </location>
</feature>
<keyword evidence="4" id="KW-1185">Reference proteome</keyword>
<evidence type="ECO:0000256" key="2">
    <source>
        <dbReference type="SAM" id="MobiDB-lite"/>
    </source>
</evidence>
<evidence type="ECO:0000313" key="3">
    <source>
        <dbReference type="EMBL" id="WFD37956.1"/>
    </source>
</evidence>
<dbReference type="EMBL" id="CP119958">
    <property type="protein sequence ID" value="WFD37956.1"/>
    <property type="molecule type" value="Genomic_DNA"/>
</dbReference>
<feature type="compositionally biased region" description="Polar residues" evidence="2">
    <location>
        <begin position="82"/>
        <end position="102"/>
    </location>
</feature>
<gene>
    <name evidence="3" type="ORF">MJAP1_000904</name>
</gene>
<accession>A0AAF0EVY9</accession>
<dbReference type="AlphaFoldDB" id="A0AAF0EVY9"/>
<feature type="compositionally biased region" description="Pro residues" evidence="2">
    <location>
        <begin position="514"/>
        <end position="527"/>
    </location>
</feature>
<feature type="compositionally biased region" description="Pro residues" evidence="2">
    <location>
        <begin position="255"/>
        <end position="265"/>
    </location>
</feature>
<evidence type="ECO:0000313" key="4">
    <source>
        <dbReference type="Proteomes" id="UP001217754"/>
    </source>
</evidence>
<dbReference type="GeneID" id="85224553"/>
<evidence type="ECO:0000256" key="1">
    <source>
        <dbReference type="SAM" id="Coils"/>
    </source>
</evidence>
<protein>
    <recommendedName>
        <fullName evidence="5">DUF4048 domain-containing protein</fullName>
    </recommendedName>
</protein>